<reference evidence="1 2" key="1">
    <citation type="submission" date="2014-07" db="EMBL/GenBank/DDBJ databases">
        <title>Genome Sequence of Rhodococcus opacus Strain R7, a Biodegrader of Mono- and Polycyclic Aromatic Hydrocarbons.</title>
        <authorList>
            <person name="Di Gennaro P."/>
            <person name="Zampolli J."/>
            <person name="Presti I."/>
            <person name="Cappelletti M."/>
            <person name="D'Ursi P."/>
            <person name="Orro A."/>
            <person name="Mezzelani A."/>
            <person name="Milanesi L."/>
        </authorList>
    </citation>
    <scope>NUCLEOTIDE SEQUENCE [LARGE SCALE GENOMIC DNA]</scope>
    <source>
        <strain evidence="1 2">R7</strain>
    </source>
</reference>
<organism evidence="1 2">
    <name type="scientific">Rhodococcus opacus</name>
    <name type="common">Nocardia opaca</name>
    <dbReference type="NCBI Taxonomy" id="37919"/>
    <lineage>
        <taxon>Bacteria</taxon>
        <taxon>Bacillati</taxon>
        <taxon>Actinomycetota</taxon>
        <taxon>Actinomycetes</taxon>
        <taxon>Mycobacteriales</taxon>
        <taxon>Nocardiaceae</taxon>
        <taxon>Rhodococcus</taxon>
    </lineage>
</organism>
<proteinExistence type="predicted"/>
<dbReference type="EMBL" id="CP008947">
    <property type="protein sequence ID" value="AII05301.1"/>
    <property type="molecule type" value="Genomic_DNA"/>
</dbReference>
<gene>
    <name evidence="1" type="ORF">EP51_12010</name>
</gene>
<name>A0A076EHV2_RHOOP</name>
<dbReference type="RefSeq" id="WP_128639329.1">
    <property type="nucleotide sequence ID" value="NZ_CP008947.1"/>
</dbReference>
<dbReference type="Proteomes" id="UP000028488">
    <property type="component" value="Chromosome"/>
</dbReference>
<sequence>MSFEIVKRESADFGGLVLPRTELSSSAHSTDLMKFTRERIQQRGTAELTTVYIAVPDLGWTAVIGYRCIDLGRLEIGDVLVRVPAGYFAKFTPDGRSSDPIEDVWIQAELAEKEGRIERAYAEEIEVFHAPNNVELFISLT</sequence>
<protein>
    <recommendedName>
        <fullName evidence="3">AraC family transcriptional regulator</fullName>
    </recommendedName>
</protein>
<evidence type="ECO:0008006" key="3">
    <source>
        <dbReference type="Google" id="ProtNLM"/>
    </source>
</evidence>
<dbReference type="AlphaFoldDB" id="A0A076EHV2"/>
<evidence type="ECO:0000313" key="1">
    <source>
        <dbReference type="EMBL" id="AII05301.1"/>
    </source>
</evidence>
<accession>A0A076EHV2</accession>
<dbReference type="eggNOG" id="COG3708">
    <property type="taxonomic scope" value="Bacteria"/>
</dbReference>
<evidence type="ECO:0000313" key="2">
    <source>
        <dbReference type="Proteomes" id="UP000028488"/>
    </source>
</evidence>
<dbReference type="Gene3D" id="3.20.80.10">
    <property type="entry name" value="Regulatory factor, effector binding domain"/>
    <property type="match status" value="1"/>
</dbReference>
<dbReference type="InterPro" id="IPR011256">
    <property type="entry name" value="Reg_factor_effector_dom_sf"/>
</dbReference>